<accession>G7I1L1</accession>
<protein>
    <submittedName>
        <fullName evidence="1">Uncharacterized protein</fullName>
    </submittedName>
</protein>
<organism evidence="1 2">
    <name type="scientific">Corynebacterium casei UCMA 3821</name>
    <dbReference type="NCBI Taxonomy" id="1110505"/>
    <lineage>
        <taxon>Bacteria</taxon>
        <taxon>Bacillati</taxon>
        <taxon>Actinomycetota</taxon>
        <taxon>Actinomycetes</taxon>
        <taxon>Mycobacteriales</taxon>
        <taxon>Corynebacteriaceae</taxon>
        <taxon>Corynebacterium</taxon>
    </lineage>
</organism>
<name>G7I1L1_9CORY</name>
<proteinExistence type="predicted"/>
<dbReference type="EMBL" id="CAFW01000101">
    <property type="protein sequence ID" value="CCE56326.1"/>
    <property type="molecule type" value="Genomic_DNA"/>
</dbReference>
<dbReference type="Proteomes" id="UP000004840">
    <property type="component" value="Unassembled WGS sequence"/>
</dbReference>
<reference evidence="1 2" key="1">
    <citation type="journal article" date="2012" name="J. Bacteriol.">
        <title>Genome Sequence of Corynebacterium casei UCMA 3821, Isolated from a Smear-Ripened Cheese.</title>
        <authorList>
            <person name="Monnet C."/>
            <person name="Loux V."/>
            <person name="Bento P."/>
            <person name="Gibrat J.F."/>
            <person name="Straub C."/>
            <person name="Bonnarme P."/>
            <person name="Landaud S."/>
            <person name="Irlinger F."/>
        </authorList>
    </citation>
    <scope>NUCLEOTIDE SEQUENCE [LARGE SCALE GENOMIC DNA]</scope>
    <source>
        <strain evidence="1 2">UCMA 3821</strain>
    </source>
</reference>
<sequence length="137" mass="15554">MAKRIKELGELRLISGFTSVQIYLESKTSELKNQGLLIAAEFIDEKGETLGQDEVKSSYSKALQAQYRYIEKQEDDSAIFQSVPFTLSRPAYIANFKAIEWGRGFSSEKVFLKSLAGLWMIFENSENGTSWTYRMGA</sequence>
<evidence type="ECO:0000313" key="1">
    <source>
        <dbReference type="EMBL" id="CCE56326.1"/>
    </source>
</evidence>
<dbReference type="AlphaFoldDB" id="G7I1L1"/>
<evidence type="ECO:0000313" key="2">
    <source>
        <dbReference type="Proteomes" id="UP000004840"/>
    </source>
</evidence>
<gene>
    <name evidence="1" type="ORF">CCAS_14385</name>
</gene>
<dbReference type="RefSeq" id="WP_006823758.1">
    <property type="nucleotide sequence ID" value="NZ_CAFW01000101.1"/>
</dbReference>